<evidence type="ECO:0000256" key="3">
    <source>
        <dbReference type="SAM" id="SignalP"/>
    </source>
</evidence>
<organism evidence="5 6">
    <name type="scientific">Marvinbryantia formatexigens DSM 14469</name>
    <dbReference type="NCBI Taxonomy" id="478749"/>
    <lineage>
        <taxon>Bacteria</taxon>
        <taxon>Bacillati</taxon>
        <taxon>Bacillota</taxon>
        <taxon>Clostridia</taxon>
        <taxon>Lachnospirales</taxon>
        <taxon>Lachnospiraceae</taxon>
        <taxon>Marvinbryantia</taxon>
    </lineage>
</organism>
<gene>
    <name evidence="5" type="ORF">BRYFOR_08711</name>
</gene>
<dbReference type="Gene3D" id="3.40.710.10">
    <property type="entry name" value="DD-peptidase/beta-lactamase superfamily"/>
    <property type="match status" value="1"/>
</dbReference>
<dbReference type="Pfam" id="PF19127">
    <property type="entry name" value="Choline_bind_3"/>
    <property type="match status" value="2"/>
</dbReference>
<dbReference type="InterPro" id="IPR000871">
    <property type="entry name" value="Beta-lactam_class-A"/>
</dbReference>
<dbReference type="Gene3D" id="2.10.270.10">
    <property type="entry name" value="Cholin Binding"/>
    <property type="match status" value="2"/>
</dbReference>
<evidence type="ECO:0000256" key="2">
    <source>
        <dbReference type="PROSITE-ProRule" id="PRU00591"/>
    </source>
</evidence>
<evidence type="ECO:0000256" key="1">
    <source>
        <dbReference type="ARBA" id="ARBA00022737"/>
    </source>
</evidence>
<name>C6LJ76_9FIRM</name>
<keyword evidence="3" id="KW-0732">Signal</keyword>
<dbReference type="InterPro" id="IPR018337">
    <property type="entry name" value="Cell_wall/Cho-bd_repeat"/>
</dbReference>
<dbReference type="RefSeq" id="WP_006863475.1">
    <property type="nucleotide sequence ID" value="NZ_ACCL02000019.1"/>
</dbReference>
<dbReference type="OrthoDB" id="1968666at2"/>
<dbReference type="InterPro" id="IPR012338">
    <property type="entry name" value="Beta-lactam/transpept-like"/>
</dbReference>
<dbReference type="eggNOG" id="COG5263">
    <property type="taxonomic scope" value="Bacteria"/>
</dbReference>
<dbReference type="PANTHER" id="PTHR35333">
    <property type="entry name" value="BETA-LACTAMASE"/>
    <property type="match status" value="1"/>
</dbReference>
<dbReference type="SUPFAM" id="SSF56601">
    <property type="entry name" value="beta-lactamase/transpeptidase-like"/>
    <property type="match status" value="1"/>
</dbReference>
<evidence type="ECO:0000313" key="6">
    <source>
        <dbReference type="Proteomes" id="UP000005561"/>
    </source>
</evidence>
<dbReference type="eggNOG" id="COG2367">
    <property type="taxonomic scope" value="Bacteria"/>
</dbReference>
<dbReference type="Proteomes" id="UP000005561">
    <property type="component" value="Unassembled WGS sequence"/>
</dbReference>
<proteinExistence type="predicted"/>
<sequence length="442" mass="48452">MKKKLCITLLLAFLIAGILPSLPGIRSVDTTVSAASKITYKNKLRTVDGKIYYYNSKGKIVKNCWKTISGKQYYFTKDGSAATGIAVISRKRYIFSYKGVLQKSRICTYRGKKYYANSSGRVSTGWKTIKGKRYLFASTGIMQTGWYTKDKKTYYLSPSTGAAATGWTKIDGKKYYFDKNGVMARSTWIGERYVNSAGAYVPGKKPPLSNLQKELKTAIKSCSGTWSIYVKNLDTNESFTINNRRVYAASLIKLYAMSAAYQRIKDGKLKESSVKNTISSMITVSDNTAFNTIVRTIGTSYINTWCKANGYTGTNQGHGLSPSSNNYGLSNGTGSNVTTAADCGKLLESIYRGTCVSKSASKKMLGYLKKQTRRSKIPAGVPSGVTVANKTGETDDTTHDAAIVYSKGADYILVVMGDTPGSGWASTANITKFSKIVYNYFN</sequence>
<feature type="chain" id="PRO_5038813086" evidence="3">
    <location>
        <begin position="24"/>
        <end position="442"/>
    </location>
</feature>
<feature type="domain" description="Beta-lactamase class A catalytic" evidence="4">
    <location>
        <begin position="227"/>
        <end position="270"/>
    </location>
</feature>
<dbReference type="PANTHER" id="PTHR35333:SF3">
    <property type="entry name" value="BETA-LACTAMASE-TYPE TRANSPEPTIDASE FOLD CONTAINING PROTEIN"/>
    <property type="match status" value="1"/>
</dbReference>
<reference evidence="5" key="1">
    <citation type="submission" date="2009-07" db="EMBL/GenBank/DDBJ databases">
        <authorList>
            <person name="Weinstock G."/>
            <person name="Sodergren E."/>
            <person name="Clifton S."/>
            <person name="Fulton L."/>
            <person name="Fulton B."/>
            <person name="Courtney L."/>
            <person name="Fronick C."/>
            <person name="Harrison M."/>
            <person name="Strong C."/>
            <person name="Farmer C."/>
            <person name="Delahaunty K."/>
            <person name="Markovic C."/>
            <person name="Hall O."/>
            <person name="Minx P."/>
            <person name="Tomlinson C."/>
            <person name="Mitreva M."/>
            <person name="Nelson J."/>
            <person name="Hou S."/>
            <person name="Wollam A."/>
            <person name="Pepin K.H."/>
            <person name="Johnson M."/>
            <person name="Bhonagiri V."/>
            <person name="Nash W.E."/>
            <person name="Warren W."/>
            <person name="Chinwalla A."/>
            <person name="Mardis E.R."/>
            <person name="Wilson R.K."/>
        </authorList>
    </citation>
    <scope>NUCLEOTIDE SEQUENCE [LARGE SCALE GENOMIC DNA]</scope>
    <source>
        <strain evidence="5">DSM 14469</strain>
    </source>
</reference>
<protein>
    <submittedName>
        <fullName evidence="5">Cell wall-binding repeat protein</fullName>
    </submittedName>
</protein>
<dbReference type="AlphaFoldDB" id="C6LJ76"/>
<feature type="repeat" description="Cell wall-binding" evidence="2">
    <location>
        <begin position="164"/>
        <end position="183"/>
    </location>
</feature>
<feature type="signal peptide" evidence="3">
    <location>
        <begin position="1"/>
        <end position="23"/>
    </location>
</feature>
<dbReference type="GO" id="GO:0030655">
    <property type="term" value="P:beta-lactam antibiotic catabolic process"/>
    <property type="evidence" value="ECO:0007669"/>
    <property type="project" value="InterPro"/>
</dbReference>
<dbReference type="Pfam" id="PF13354">
    <property type="entry name" value="Beta-lactamase2"/>
    <property type="match status" value="2"/>
</dbReference>
<dbReference type="GO" id="GO:0008800">
    <property type="term" value="F:beta-lactamase activity"/>
    <property type="evidence" value="ECO:0007669"/>
    <property type="project" value="InterPro"/>
</dbReference>
<evidence type="ECO:0000259" key="4">
    <source>
        <dbReference type="Pfam" id="PF13354"/>
    </source>
</evidence>
<dbReference type="STRING" id="168384.SAMN05660368_00856"/>
<dbReference type="GO" id="GO:0046677">
    <property type="term" value="P:response to antibiotic"/>
    <property type="evidence" value="ECO:0007669"/>
    <property type="project" value="InterPro"/>
</dbReference>
<dbReference type="InterPro" id="IPR045155">
    <property type="entry name" value="Beta-lactam_cat"/>
</dbReference>
<keyword evidence="6" id="KW-1185">Reference proteome</keyword>
<dbReference type="EMBL" id="ACCL02000019">
    <property type="protein sequence ID" value="EET59396.1"/>
    <property type="molecule type" value="Genomic_DNA"/>
</dbReference>
<comment type="caution">
    <text evidence="5">The sequence shown here is derived from an EMBL/GenBank/DDBJ whole genome shotgun (WGS) entry which is preliminary data.</text>
</comment>
<dbReference type="SUPFAM" id="SSF69360">
    <property type="entry name" value="Cell wall binding repeat"/>
    <property type="match status" value="1"/>
</dbReference>
<accession>C6LJ76</accession>
<dbReference type="PROSITE" id="PS51170">
    <property type="entry name" value="CW"/>
    <property type="match status" value="1"/>
</dbReference>
<keyword evidence="1" id="KW-0677">Repeat</keyword>
<feature type="domain" description="Beta-lactamase class A catalytic" evidence="4">
    <location>
        <begin position="272"/>
        <end position="416"/>
    </location>
</feature>
<evidence type="ECO:0000313" key="5">
    <source>
        <dbReference type="EMBL" id="EET59396.1"/>
    </source>
</evidence>